<dbReference type="EMBL" id="BKCJ010568512">
    <property type="protein sequence ID" value="GFB17577.1"/>
    <property type="molecule type" value="Genomic_DNA"/>
</dbReference>
<organism evidence="1">
    <name type="scientific">Tanacetum cinerariifolium</name>
    <name type="common">Dalmatian daisy</name>
    <name type="synonym">Chrysanthemum cinerariifolium</name>
    <dbReference type="NCBI Taxonomy" id="118510"/>
    <lineage>
        <taxon>Eukaryota</taxon>
        <taxon>Viridiplantae</taxon>
        <taxon>Streptophyta</taxon>
        <taxon>Embryophyta</taxon>
        <taxon>Tracheophyta</taxon>
        <taxon>Spermatophyta</taxon>
        <taxon>Magnoliopsida</taxon>
        <taxon>eudicotyledons</taxon>
        <taxon>Gunneridae</taxon>
        <taxon>Pentapetalae</taxon>
        <taxon>asterids</taxon>
        <taxon>campanulids</taxon>
        <taxon>Asterales</taxon>
        <taxon>Asteraceae</taxon>
        <taxon>Asteroideae</taxon>
        <taxon>Anthemideae</taxon>
        <taxon>Anthemidinae</taxon>
        <taxon>Tanacetum</taxon>
    </lineage>
</organism>
<evidence type="ECO:0000313" key="1">
    <source>
        <dbReference type="EMBL" id="GFB17577.1"/>
    </source>
</evidence>
<proteinExistence type="predicted"/>
<sequence>MFDAMLVPIEDQVKIGIRSFKIALEKSQPDPIYKVCLEILKQYNVFNAFIATANALKIYMQQFWHTISYDLTAKAHFFKIDDQIFKVNADVLRNALRITPKDPDHPFTLPAQEKEIISFINELGCSKTIKIIFALRTNNMFQP</sequence>
<dbReference type="AlphaFoldDB" id="A0A699KYU3"/>
<protein>
    <submittedName>
        <fullName evidence="1">Uncharacterized protein</fullName>
    </submittedName>
</protein>
<gene>
    <name evidence="1" type="ORF">Tci_689548</name>
</gene>
<accession>A0A699KYU3</accession>
<reference evidence="1" key="1">
    <citation type="journal article" date="2019" name="Sci. Rep.">
        <title>Draft genome of Tanacetum cinerariifolium, the natural source of mosquito coil.</title>
        <authorList>
            <person name="Yamashiro T."/>
            <person name="Shiraishi A."/>
            <person name="Satake H."/>
            <person name="Nakayama K."/>
        </authorList>
    </citation>
    <scope>NUCLEOTIDE SEQUENCE</scope>
</reference>
<comment type="caution">
    <text evidence="1">The sequence shown here is derived from an EMBL/GenBank/DDBJ whole genome shotgun (WGS) entry which is preliminary data.</text>
</comment>
<name>A0A699KYU3_TANCI</name>